<evidence type="ECO:0000256" key="2">
    <source>
        <dbReference type="ARBA" id="ARBA00023000"/>
    </source>
</evidence>
<dbReference type="NCBIfam" id="TIGR01443">
    <property type="entry name" value="intein_Cterm"/>
    <property type="match status" value="1"/>
</dbReference>
<dbReference type="InterPro" id="IPR006141">
    <property type="entry name" value="Intein_N"/>
</dbReference>
<accession>A0A0G1TY77</accession>
<dbReference type="SUPFAM" id="SSF51294">
    <property type="entry name" value="Hedgehog/intein (Hint) domain"/>
    <property type="match status" value="2"/>
</dbReference>
<evidence type="ECO:0000313" key="6">
    <source>
        <dbReference type="Proteomes" id="UP000034739"/>
    </source>
</evidence>
<feature type="domain" description="Hint" evidence="3">
    <location>
        <begin position="1239"/>
        <end position="1302"/>
    </location>
</feature>
<reference evidence="5 6" key="1">
    <citation type="journal article" date="2015" name="Nature">
        <title>rRNA introns, odd ribosomes, and small enigmatic genomes across a large radiation of phyla.</title>
        <authorList>
            <person name="Brown C.T."/>
            <person name="Hug L.A."/>
            <person name="Thomas B.C."/>
            <person name="Sharon I."/>
            <person name="Castelle C.J."/>
            <person name="Singh A."/>
            <person name="Wilkins M.J."/>
            <person name="Williams K.H."/>
            <person name="Banfield J.F."/>
        </authorList>
    </citation>
    <scope>NUCLEOTIDE SEQUENCE [LARGE SCALE GENOMIC DNA]</scope>
</reference>
<keyword evidence="1" id="KW-0068">Autocatalytic cleavage</keyword>
<evidence type="ECO:0000259" key="4">
    <source>
        <dbReference type="SMART" id="SM00306"/>
    </source>
</evidence>
<dbReference type="PROSITE" id="PS50818">
    <property type="entry name" value="INTEIN_C_TER"/>
    <property type="match status" value="1"/>
</dbReference>
<feature type="non-terminal residue" evidence="5">
    <location>
        <position position="1793"/>
    </location>
</feature>
<feature type="domain" description="Hint" evidence="4">
    <location>
        <begin position="978"/>
        <end position="1085"/>
    </location>
</feature>
<dbReference type="Proteomes" id="UP000034739">
    <property type="component" value="Unassembled WGS sequence"/>
</dbReference>
<dbReference type="PRINTS" id="PR00379">
    <property type="entry name" value="INTEIN"/>
</dbReference>
<dbReference type="InterPro" id="IPR003586">
    <property type="entry name" value="Hint_dom_C"/>
</dbReference>
<dbReference type="EMBL" id="LCOY01000050">
    <property type="protein sequence ID" value="KKU86694.1"/>
    <property type="molecule type" value="Genomic_DNA"/>
</dbReference>
<gene>
    <name evidence="5" type="ORF">UY16_C0050G0002</name>
</gene>
<dbReference type="CDD" id="cd00081">
    <property type="entry name" value="Hint"/>
    <property type="match status" value="2"/>
</dbReference>
<evidence type="ECO:0000259" key="3">
    <source>
        <dbReference type="SMART" id="SM00305"/>
    </source>
</evidence>
<sequence length="1793" mass="186590">MSPTNITDDLSIGGVATASAKFHVTGSGTNAGLVTLVNSETINNVTDDYITFQGASGSDNTDIRFTLDGAYPIIDSATDTQVAFGDDVALPADNRHLYIGASNDLDLYHDGTNSIIKTITGNLYFQADNDATNYLSLSTGGGDTSLTATGTNTYSMFTNTDFIIELDEDGNGTNEFSIKDSDNNEIVSFAENQATIAIPTQFTAAGDVSIAYDLAFTNQTASYIKSNAPLYIQAGESFESNDLTLQTYNKGNVIVDSEALLTNHAATVSSQLVVGTSTAPANIGGFYLTNAATYGKALAILNQTESQDIFTASASGVTKLTISNSGDITAAGDVAVNGGDMTTTATTFNLINATATTLNIGGAATTLSLGAGTGTATINNATTAITGALTANGDVTLGNAITDNLTFTGRVAQDSDLLPIGTTGTNDLGSSLLPWDNIYGVTVYQNGNSVCDVTGNCSAATDIWSQANGALFPKNATVDVLIGGTATSSAKFGFLNVNSGTPTASISGSTTNVATSLTGEGTLATTNMAPLTIGSSTTGPIQLSPKGTTGLFVNGSGNVGIGTTGPTQLVHVEKNQTGGTEVLIRNTNNLSTDYSQLSLSNTYGAGAVGGIRLNAGGGAVSGFGSYLDTVIFNAYSSTTLGDIVFSTHNGTSQGVRMTIDTLGDVGIGTTTPTAKLDVAGDASTSASLVFRATSPTVDILNGSNLAFATSVGGDTGLGTVFTINNNGNLVSTGDLALNGGDLTSTGSLTITPTTTLTAYSTGDMTFDSSTDIILDAAGSDILLKEGGTTFATFSDATTDLTLDIVGGQLFLAQDDDIVPTTTTGTSDLGSSSVPWDNLYVDNIYSTGNISGFWQRNLGVLSPTNITDDLSVGGVATASAKFHVNANTGLLTLVNAATIDNTSNGTLTLTEPTIKLVGSTAIDIDSSTIDLSTQATNVDLINTTAGALTFESTLLTLDTQNSRVGVGTATPIGKLHVSGACVTGDTKIRRRRRRRRRDGTWEDIWEDVPITDIEPGDEVATLDEHTGKFVVSKVKQRMNMGHQKTYELMTATGKSVRTTARHPYLVLSESQDVNFLQKESFEHTEKTARSYYFAKLAGRKVYCPRLKARISFTNIGWNHFVEKARSMNELITRFFALPRVPAILAKSKKKPLYEKREKSDMTVEYWTFNETVEHVLVRVVVCSIDHGPKFFLSCTWLGTKEERGIEANKKELSLARMLTGRRRGLVTPQLFYKLTIPEDGNRVKWVRVSHLKVGQNIATSDGWERIITIRQMSEEQVYDLEIENTHNFVANGIVAHNTTGKALAMFDETGDQNILVASASGVTQATLSRTGDLTLVGDIAVNGDTITSDGDLVVTPTGTLTLNSTGDMTLDSSTDIILDAAGSDILLKEGGTTFATFSDATTDLTLDIAGGQLFLAQDDDIVPTTTTGTSDLGSSAVPWDNLYVDNIYSSGSINGFWQRNSGALAPTNITDDLLVGGVASSSAVFQIFGSGTSAGGATMSGTLTIGNGQTIRPAFGPLSLAYKSGLNAWTTGLTLQDTTGNVGIGTTSPGEALEVNGYVKTSYVTIGGASNTTSPKNFANFASDNDGAVLLSSNLYLNADALYVANTHPTVAGTAIKIPGNTQTRQNNIEFWTTPTGSVTAGNAYAQSSPRVVIDPNGLVGIGNTSPVGKLDVSGFVAGKALAIFNETGDQNILVASASGVTQATLSRTGDLTLVGDIAVNGDTITSDGDLVVTPTGTLTLNSTGDMTLDSSTDIILDAAGSDILLKEGGTTFATFSDATTDLTLDIAGGQLFL</sequence>
<dbReference type="Pfam" id="PF14890">
    <property type="entry name" value="Intein_splicing"/>
    <property type="match status" value="1"/>
</dbReference>
<evidence type="ECO:0000313" key="5">
    <source>
        <dbReference type="EMBL" id="KKU86694.1"/>
    </source>
</evidence>
<dbReference type="SMART" id="SM00305">
    <property type="entry name" value="HintC"/>
    <property type="match status" value="1"/>
</dbReference>
<organism evidence="5 6">
    <name type="scientific">Candidatus Gottesmanbacteria bacterium GW2011_GWA2_47_9</name>
    <dbReference type="NCBI Taxonomy" id="1618445"/>
    <lineage>
        <taxon>Bacteria</taxon>
        <taxon>Candidatus Gottesmaniibacteriota</taxon>
    </lineage>
</organism>
<dbReference type="InterPro" id="IPR036844">
    <property type="entry name" value="Hint_dom_sf"/>
</dbReference>
<protein>
    <submittedName>
        <fullName evidence="5">Uncharacterized protein</fullName>
    </submittedName>
</protein>
<comment type="caution">
    <text evidence="5">The sequence shown here is derived from an EMBL/GenBank/DDBJ whole genome shotgun (WGS) entry which is preliminary data.</text>
</comment>
<evidence type="ECO:0000256" key="1">
    <source>
        <dbReference type="ARBA" id="ARBA00022813"/>
    </source>
</evidence>
<dbReference type="Gene3D" id="2.170.16.10">
    <property type="entry name" value="Hedgehog/Intein (Hint) domain"/>
    <property type="match status" value="2"/>
</dbReference>
<dbReference type="InterPro" id="IPR003587">
    <property type="entry name" value="Hint_dom_N"/>
</dbReference>
<dbReference type="GO" id="GO:0016539">
    <property type="term" value="P:intein-mediated protein splicing"/>
    <property type="evidence" value="ECO:0007669"/>
    <property type="project" value="InterPro"/>
</dbReference>
<dbReference type="InterPro" id="IPR030934">
    <property type="entry name" value="Intein_C"/>
</dbReference>
<name>A0A0G1TY77_9BACT</name>
<dbReference type="PROSITE" id="PS50817">
    <property type="entry name" value="INTEIN_N_TER"/>
    <property type="match status" value="1"/>
</dbReference>
<dbReference type="SMART" id="SM00306">
    <property type="entry name" value="HintN"/>
    <property type="match status" value="1"/>
</dbReference>
<dbReference type="InterPro" id="IPR006142">
    <property type="entry name" value="INTEIN"/>
</dbReference>
<proteinExistence type="predicted"/>
<keyword evidence="2" id="KW-0651">Protein splicing</keyword>